<keyword evidence="1" id="KW-0472">Membrane</keyword>
<keyword evidence="1" id="KW-0812">Transmembrane</keyword>
<dbReference type="Proteomes" id="UP000034521">
    <property type="component" value="Unassembled WGS sequence"/>
</dbReference>
<feature type="transmembrane region" description="Helical" evidence="1">
    <location>
        <begin position="17"/>
        <end position="36"/>
    </location>
</feature>
<proteinExistence type="predicted"/>
<evidence type="ECO:0000313" key="2">
    <source>
        <dbReference type="EMBL" id="KKT61200.1"/>
    </source>
</evidence>
<dbReference type="AlphaFoldDB" id="A0A0G1IPZ2"/>
<comment type="caution">
    <text evidence="2">The sequence shown here is derived from an EMBL/GenBank/DDBJ whole genome shotgun (WGS) entry which is preliminary data.</text>
</comment>
<gene>
    <name evidence="2" type="ORF">UW52_C0008G0006</name>
</gene>
<protein>
    <submittedName>
        <fullName evidence="2">Uncharacterized protein</fullName>
    </submittedName>
</protein>
<sequence>MGKCSVNPAAGIKKTCFMVYFLSAYCIFFFCPFISFKKIVYKLEVNRFMGKREDEIGRAVHAIYLVQNLETQPLLGTFGDNVKRILEGEQNISIEGTHYGITIEGLRLAGVAEEQTRDFLLLALDKIAPQAGEPEDVFSKTE</sequence>
<dbReference type="EMBL" id="LCIQ01000008">
    <property type="protein sequence ID" value="KKT61200.1"/>
    <property type="molecule type" value="Genomic_DNA"/>
</dbReference>
<accession>A0A0G1IPZ2</accession>
<evidence type="ECO:0000313" key="3">
    <source>
        <dbReference type="Proteomes" id="UP000034521"/>
    </source>
</evidence>
<reference evidence="2 3" key="1">
    <citation type="journal article" date="2015" name="Nature">
        <title>rRNA introns, odd ribosomes, and small enigmatic genomes across a large radiation of phyla.</title>
        <authorList>
            <person name="Brown C.T."/>
            <person name="Hug L.A."/>
            <person name="Thomas B.C."/>
            <person name="Sharon I."/>
            <person name="Castelle C.J."/>
            <person name="Singh A."/>
            <person name="Wilkins M.J."/>
            <person name="Williams K.H."/>
            <person name="Banfield J.F."/>
        </authorList>
    </citation>
    <scope>NUCLEOTIDE SEQUENCE [LARGE SCALE GENOMIC DNA]</scope>
</reference>
<keyword evidence="1" id="KW-1133">Transmembrane helix</keyword>
<evidence type="ECO:0000256" key="1">
    <source>
        <dbReference type="SAM" id="Phobius"/>
    </source>
</evidence>
<name>A0A0G1IPZ2_9BACT</name>
<organism evidence="2 3">
    <name type="scientific">Candidatus Gottesmanbacteria bacterium GW2011_GWA1_44_24b</name>
    <dbReference type="NCBI Taxonomy" id="1618437"/>
    <lineage>
        <taxon>Bacteria</taxon>
        <taxon>Candidatus Gottesmaniibacteriota</taxon>
    </lineage>
</organism>